<protein>
    <submittedName>
        <fullName evidence="1">Uncharacterized protein</fullName>
    </submittedName>
</protein>
<dbReference type="Proteomes" id="UP000036325">
    <property type="component" value="Unassembled WGS sequence"/>
</dbReference>
<organism evidence="1 2">
    <name type="scientific">Pseudomonas weihenstephanensis</name>
    <dbReference type="NCBI Taxonomy" id="1608994"/>
    <lineage>
        <taxon>Bacteria</taxon>
        <taxon>Pseudomonadati</taxon>
        <taxon>Pseudomonadota</taxon>
        <taxon>Gammaproteobacteria</taxon>
        <taxon>Pseudomonadales</taxon>
        <taxon>Pseudomonadaceae</taxon>
        <taxon>Pseudomonas</taxon>
    </lineage>
</organism>
<sequence>MLPDLSEFPSFPEYEADWAPVYLEPIVQSGERLTIAVVAASGDEVNGCLTISEKALKCLYGSSAVGMQRMMGLALSRALEFAEGGFEGQFSCGIHGVVIGKTRRGLGNNMSHILQQASSLTSSLSTVHASALMEEDEESDDPVAYEANLGQLRSDIQDRVLGILPRLRDRFNLPLHTQAIQGSRGSLFFAGNRMAASLAKIKPSKQISRHVDGAKSRLWDLHFVKHKVADAPQNKCTLFIWTPKELDRFDPSLIAEYEQSLEDLQRQSLEDGIEPHIFYGAEEAAAAIIDYERAA</sequence>
<dbReference type="EMBL" id="JYLF01000009">
    <property type="protein sequence ID" value="KMN12257.1"/>
    <property type="molecule type" value="Genomic_DNA"/>
</dbReference>
<evidence type="ECO:0000313" key="2">
    <source>
        <dbReference type="Proteomes" id="UP000036325"/>
    </source>
</evidence>
<name>A0A0J6IJD1_9PSED</name>
<reference evidence="1 2" key="1">
    <citation type="submission" date="2015-02" db="EMBL/GenBank/DDBJ databases">
        <title>Pseudomonas helleri sp. nov. and Pseudomonas weihenstephanensis sp. nov., isolated from raw cows milk.</title>
        <authorList>
            <person name="von Neubeck M."/>
            <person name="Huptas C."/>
            <person name="Wenning M."/>
            <person name="Scherer S."/>
        </authorList>
    </citation>
    <scope>NUCLEOTIDE SEQUENCE [LARGE SCALE GENOMIC DNA]</scope>
    <source>
        <strain evidence="1 2">DSM 29166</strain>
    </source>
</reference>
<comment type="caution">
    <text evidence="1">The sequence shown here is derived from an EMBL/GenBank/DDBJ whole genome shotgun (WGS) entry which is preliminary data.</text>
</comment>
<dbReference type="AlphaFoldDB" id="A0A0J6IJD1"/>
<dbReference type="PATRIC" id="fig|1608994.3.peg.4418"/>
<gene>
    <name evidence="1" type="ORF">TU86_18530</name>
</gene>
<dbReference type="RefSeq" id="WP_048365775.1">
    <property type="nucleotide sequence ID" value="NZ_JYLF01000009.1"/>
</dbReference>
<proteinExistence type="predicted"/>
<dbReference type="OrthoDB" id="6119038at2"/>
<accession>A0A0J6IJD1</accession>
<evidence type="ECO:0000313" key="1">
    <source>
        <dbReference type="EMBL" id="KMN12257.1"/>
    </source>
</evidence>